<dbReference type="InterPro" id="IPR029052">
    <property type="entry name" value="Metallo-depent_PP-like"/>
</dbReference>
<accession>A0ABD3QV66</accession>
<dbReference type="Proteomes" id="UP001530400">
    <property type="component" value="Unassembled WGS sequence"/>
</dbReference>
<feature type="signal peptide" evidence="2">
    <location>
        <begin position="1"/>
        <end position="24"/>
    </location>
</feature>
<protein>
    <recommendedName>
        <fullName evidence="5">Calcineurin-like phosphoesterase domain-containing protein</fullName>
    </recommendedName>
</protein>
<keyword evidence="4" id="KW-1185">Reference proteome</keyword>
<name>A0ABD3QV66_9STRA</name>
<evidence type="ECO:0008006" key="5">
    <source>
        <dbReference type="Google" id="ProtNLM"/>
    </source>
</evidence>
<sequence>MNCLLTTATIAALFSMAVVSNVSAGMVSTGSLQISSNSTTSTPTGPSTLEPSKSPSSSPSSSPNEVSNSTQAPLTSPTASPSSSPNEVINSTQAPSTSPTASPSSSPNEVSKSPLASPSSSPNEVINSTQEPSRYLSSSPTSSPNEAFKSPTTSPSNSPNENEVSDSSKAPSRSPTASPSSSPSESFQSPSFSPKRAPTQKPTSSPTAAKSSKLSKVTSSPTNQPTSERQAKSSKLAKVTSPPTNQPTYVPTSSPSKKPTLSPTPDVDEEVNAISFVMMGDIPYDEEEGYCLNMQLRNLNPSVIDPFKFIIHIGDIKPGYTQCRKSLYTDVAQIFTHPLNTLFYDPRDVFFLVGDNEWTDCEDPKVGMRHWMNTFGNGNKTHEGINTGPNPYGFGTFSNDEIRSTLVYDEQDNDGVSEDYPSSASNFAFYHNQTLFVGINQVGGGRVGDESIRVANNFVWVSNNMAKYASRGMRALVVFAHASMYGARYTYFGEPFMDLLLTDEYKDLLVLYAHGDGHDYFLEQDDSNSNLYRLQCDSGPKADPLSITIVRDGPSSTGTFSIKIDRRTVYDEELECVPDNTDWTWG</sequence>
<feature type="compositionally biased region" description="Low complexity" evidence="1">
    <location>
        <begin position="35"/>
        <end position="122"/>
    </location>
</feature>
<evidence type="ECO:0000313" key="3">
    <source>
        <dbReference type="EMBL" id="KAL3804265.1"/>
    </source>
</evidence>
<feature type="region of interest" description="Disordered" evidence="1">
    <location>
        <begin position="31"/>
        <end position="267"/>
    </location>
</feature>
<keyword evidence="2" id="KW-0732">Signal</keyword>
<dbReference type="SUPFAM" id="SSF56300">
    <property type="entry name" value="Metallo-dependent phosphatases"/>
    <property type="match status" value="1"/>
</dbReference>
<evidence type="ECO:0000256" key="2">
    <source>
        <dbReference type="SAM" id="SignalP"/>
    </source>
</evidence>
<reference evidence="3 4" key="1">
    <citation type="submission" date="2024-10" db="EMBL/GenBank/DDBJ databases">
        <title>Updated reference genomes for cyclostephanoid diatoms.</title>
        <authorList>
            <person name="Roberts W.R."/>
            <person name="Alverson A.J."/>
        </authorList>
    </citation>
    <scope>NUCLEOTIDE SEQUENCE [LARGE SCALE GENOMIC DNA]</scope>
    <source>
        <strain evidence="3 4">AJA010-31</strain>
    </source>
</reference>
<comment type="caution">
    <text evidence="3">The sequence shown here is derived from an EMBL/GenBank/DDBJ whole genome shotgun (WGS) entry which is preliminary data.</text>
</comment>
<gene>
    <name evidence="3" type="ORF">ACHAWO_012444</name>
</gene>
<feature type="compositionally biased region" description="Low complexity" evidence="1">
    <location>
        <begin position="247"/>
        <end position="265"/>
    </location>
</feature>
<evidence type="ECO:0000256" key="1">
    <source>
        <dbReference type="SAM" id="MobiDB-lite"/>
    </source>
</evidence>
<dbReference type="AlphaFoldDB" id="A0ABD3QV66"/>
<feature type="compositionally biased region" description="Low complexity" evidence="1">
    <location>
        <begin position="132"/>
        <end position="194"/>
    </location>
</feature>
<evidence type="ECO:0000313" key="4">
    <source>
        <dbReference type="Proteomes" id="UP001530400"/>
    </source>
</evidence>
<organism evidence="3 4">
    <name type="scientific">Cyclotella atomus</name>
    <dbReference type="NCBI Taxonomy" id="382360"/>
    <lineage>
        <taxon>Eukaryota</taxon>
        <taxon>Sar</taxon>
        <taxon>Stramenopiles</taxon>
        <taxon>Ochrophyta</taxon>
        <taxon>Bacillariophyta</taxon>
        <taxon>Coscinodiscophyceae</taxon>
        <taxon>Thalassiosirophycidae</taxon>
        <taxon>Stephanodiscales</taxon>
        <taxon>Stephanodiscaceae</taxon>
        <taxon>Cyclotella</taxon>
    </lineage>
</organism>
<proteinExistence type="predicted"/>
<feature type="chain" id="PRO_5044794306" description="Calcineurin-like phosphoesterase domain-containing protein" evidence="2">
    <location>
        <begin position="25"/>
        <end position="586"/>
    </location>
</feature>
<feature type="compositionally biased region" description="Polar residues" evidence="1">
    <location>
        <begin position="200"/>
        <end position="228"/>
    </location>
</feature>
<dbReference type="EMBL" id="JALLPJ020000045">
    <property type="protein sequence ID" value="KAL3804265.1"/>
    <property type="molecule type" value="Genomic_DNA"/>
</dbReference>